<dbReference type="Proteomes" id="UP001224392">
    <property type="component" value="Unassembled WGS sequence"/>
</dbReference>
<evidence type="ECO:0000313" key="3">
    <source>
        <dbReference type="EMBL" id="GMG86555.1"/>
    </source>
</evidence>
<feature type="transmembrane region" description="Helical" evidence="2">
    <location>
        <begin position="35"/>
        <end position="55"/>
    </location>
</feature>
<protein>
    <submittedName>
        <fullName evidence="3">YjgN family protein</fullName>
    </submittedName>
</protein>
<evidence type="ECO:0000256" key="1">
    <source>
        <dbReference type="SAM" id="MobiDB-lite"/>
    </source>
</evidence>
<feature type="transmembrane region" description="Helical" evidence="2">
    <location>
        <begin position="295"/>
        <end position="319"/>
    </location>
</feature>
<organism evidence="3 4">
    <name type="scientific">Biformimicrobium ophioploci</name>
    <dbReference type="NCBI Taxonomy" id="3036711"/>
    <lineage>
        <taxon>Bacteria</taxon>
        <taxon>Pseudomonadati</taxon>
        <taxon>Pseudomonadota</taxon>
        <taxon>Gammaproteobacteria</taxon>
        <taxon>Cellvibrionales</taxon>
        <taxon>Microbulbiferaceae</taxon>
        <taxon>Biformimicrobium</taxon>
    </lineage>
</organism>
<dbReference type="RefSeq" id="WP_285763093.1">
    <property type="nucleotide sequence ID" value="NZ_BSYJ01000002.1"/>
</dbReference>
<proteinExistence type="predicted"/>
<comment type="caution">
    <text evidence="3">The sequence shown here is derived from an EMBL/GenBank/DDBJ whole genome shotgun (WGS) entry which is preliminary data.</text>
</comment>
<keyword evidence="2" id="KW-1133">Transmembrane helix</keyword>
<accession>A0ABQ6LWY3</accession>
<keyword evidence="2" id="KW-0472">Membrane</keyword>
<dbReference type="EMBL" id="BSYJ01000002">
    <property type="protein sequence ID" value="GMG86555.1"/>
    <property type="molecule type" value="Genomic_DNA"/>
</dbReference>
<name>A0ABQ6LWY3_9GAMM</name>
<sequence>MQDHAVTPDAETQSDSKPQRNAHGFKFTGDGAEYFRIWIVNIVLTVLTLGIYSAWAKVRNKRYFYGNTHLMGETFEYTAQPLQILKGRLIAAAIVIPLLIWGAFNPIVQIVMGIAFFFLFPWIAVKSLQFNAHYSNYRGVPFSFQGSYGSAIGAFIGWPILGILTFGLLYPFAFYKQQAFKFGGHGYGRSRMKFEATAGDYYKLALILIGLFVLGILAFLAISAVLGAVGAMIVGAADANQDAAAGGLASLGIGIYLLSLVAYFAYFAYAAVYNANLAQNNVLLRKHGFISRWEFFSYFKLLLVNTVLIVLTLGLFYPWAKVRTARYKAEHLLFVQHGELDTFIAEEKEKVAAFGQEMGDVMDLEIAI</sequence>
<evidence type="ECO:0000313" key="4">
    <source>
        <dbReference type="Proteomes" id="UP001224392"/>
    </source>
</evidence>
<keyword evidence="2" id="KW-0812">Transmembrane</keyword>
<feature type="transmembrane region" description="Helical" evidence="2">
    <location>
        <begin position="148"/>
        <end position="173"/>
    </location>
</feature>
<dbReference type="Pfam" id="PF05987">
    <property type="entry name" value="DUF898"/>
    <property type="match status" value="1"/>
</dbReference>
<evidence type="ECO:0000256" key="2">
    <source>
        <dbReference type="SAM" id="Phobius"/>
    </source>
</evidence>
<gene>
    <name evidence="3" type="ORF">MNKW57_08760</name>
</gene>
<keyword evidence="4" id="KW-1185">Reference proteome</keyword>
<feature type="transmembrane region" description="Helical" evidence="2">
    <location>
        <begin position="204"/>
        <end position="236"/>
    </location>
</feature>
<dbReference type="InterPro" id="IPR010295">
    <property type="entry name" value="DUF898"/>
</dbReference>
<feature type="transmembrane region" description="Helical" evidence="2">
    <location>
        <begin position="248"/>
        <end position="275"/>
    </location>
</feature>
<feature type="region of interest" description="Disordered" evidence="1">
    <location>
        <begin position="1"/>
        <end position="22"/>
    </location>
</feature>
<reference evidence="3 4" key="1">
    <citation type="submission" date="2023-04" db="EMBL/GenBank/DDBJ databases">
        <title>Marinobulbifer ophiurae gen. nov., sp. Nov., isolate from tissue of brittle star Ophioplocus japonicus.</title>
        <authorList>
            <person name="Kawano K."/>
            <person name="Sawayama S."/>
            <person name="Nakagawa S."/>
        </authorList>
    </citation>
    <scope>NUCLEOTIDE SEQUENCE [LARGE SCALE GENOMIC DNA]</scope>
    <source>
        <strain evidence="3 4">NKW57</strain>
    </source>
</reference>